<accession>A0ABV6RN67</accession>
<proteinExistence type="predicted"/>
<feature type="region of interest" description="Disordered" evidence="1">
    <location>
        <begin position="206"/>
        <end position="232"/>
    </location>
</feature>
<evidence type="ECO:0000313" key="2">
    <source>
        <dbReference type="EMBL" id="MFC0678401.1"/>
    </source>
</evidence>
<protein>
    <submittedName>
        <fullName evidence="2">Uncharacterized protein</fullName>
    </submittedName>
</protein>
<dbReference type="Proteomes" id="UP001589896">
    <property type="component" value="Unassembled WGS sequence"/>
</dbReference>
<feature type="compositionally biased region" description="Basic and acidic residues" evidence="1">
    <location>
        <begin position="206"/>
        <end position="226"/>
    </location>
</feature>
<name>A0ABV6RN67_9GAMM</name>
<comment type="caution">
    <text evidence="2">The sequence shown here is derived from an EMBL/GenBank/DDBJ whole genome shotgun (WGS) entry which is preliminary data.</text>
</comment>
<evidence type="ECO:0000256" key="1">
    <source>
        <dbReference type="SAM" id="MobiDB-lite"/>
    </source>
</evidence>
<gene>
    <name evidence="2" type="ORF">ACFFGH_11180</name>
</gene>
<dbReference type="RefSeq" id="WP_386668223.1">
    <property type="nucleotide sequence ID" value="NZ_JBHLTG010000002.1"/>
</dbReference>
<keyword evidence="3" id="KW-1185">Reference proteome</keyword>
<sequence length="232" mass="25281">MVQLPDGVPVLSPGRHRNPRKGACFMEFASYLAGERWSDSPQCTHPLLAHLARLVNDVTTSGERSRLVPMIPSVIGLNGSHPLVGMSIAVAACAAAMPVASEARQRAMAAGLLGCEELLDAQGLRAPRIREDIRATLDFAPLAERWASRFRQQFTSDHRLTAAGRSNAKLIELAVLGIAESGAPDRGERLVGLLERCIEDSRQLLHPEPPKRATRGERVEQMRMEPLRVSAS</sequence>
<organism evidence="2 3">
    <name type="scientific">Lysobacter korlensis</name>
    <dbReference type="NCBI Taxonomy" id="553636"/>
    <lineage>
        <taxon>Bacteria</taxon>
        <taxon>Pseudomonadati</taxon>
        <taxon>Pseudomonadota</taxon>
        <taxon>Gammaproteobacteria</taxon>
        <taxon>Lysobacterales</taxon>
        <taxon>Lysobacteraceae</taxon>
        <taxon>Lysobacter</taxon>
    </lineage>
</organism>
<reference evidence="2 3" key="1">
    <citation type="submission" date="2024-09" db="EMBL/GenBank/DDBJ databases">
        <authorList>
            <person name="Sun Q."/>
            <person name="Mori K."/>
        </authorList>
    </citation>
    <scope>NUCLEOTIDE SEQUENCE [LARGE SCALE GENOMIC DNA]</scope>
    <source>
        <strain evidence="2 3">KCTC 23076</strain>
    </source>
</reference>
<dbReference type="EMBL" id="JBHLTG010000002">
    <property type="protein sequence ID" value="MFC0678401.1"/>
    <property type="molecule type" value="Genomic_DNA"/>
</dbReference>
<evidence type="ECO:0000313" key="3">
    <source>
        <dbReference type="Proteomes" id="UP001589896"/>
    </source>
</evidence>